<evidence type="ECO:0000256" key="5">
    <source>
        <dbReference type="ARBA" id="ARBA00023136"/>
    </source>
</evidence>
<feature type="transmembrane region" description="Helical" evidence="7">
    <location>
        <begin position="290"/>
        <end position="310"/>
    </location>
</feature>
<keyword evidence="3 7" id="KW-0812">Transmembrane</keyword>
<accession>A0ABR2J8Y2</accession>
<evidence type="ECO:0000259" key="8">
    <source>
        <dbReference type="PROSITE" id="PS50850"/>
    </source>
</evidence>
<dbReference type="SUPFAM" id="SSF103473">
    <property type="entry name" value="MFS general substrate transporter"/>
    <property type="match status" value="1"/>
</dbReference>
<dbReference type="PANTHER" id="PTHR43791:SF54">
    <property type="entry name" value="MAJOR FACILITATOR SUPERFAMILY (MFS) PROFILE DOMAIN-CONTAINING PROTEIN-RELATED"/>
    <property type="match status" value="1"/>
</dbReference>
<keyword evidence="2" id="KW-0813">Transport</keyword>
<sequence>MGDSMHKATHADRKPSEKRNDYTISSGQSTVLEADAALDRRLLWKRDLVLVPITGVLYTLLFLDRTNIANARALGIGSPTGLEASLNMPSNGYNIALVVFYIPFILAEIPANLLLNQNRIRPGLFLGGQMALLGVLGMCQGLAKSYGGLLAVRFLMGTFEASLPAGATYMISMYYTKKEASLRFAWFFNFALAGPLFSGLLAYAIQNLEGTGGYQGWRWVFIIEGLMTVAISIPVIIFCPNFPHQAQRWFLKPAERDRVLVQLEASRGVETRGSASDQVSIWKVLIDWRIHIFTLCFFCCDITASSVSAFSPTILTELGWTNTVAQLMTMPVWASGIASTFIVTWLSSHLNLRTPFVLGAIVFQLVGWIIMRVYVPKPSVRYLALFLMSVGTFPQMPILMGWLSANLRGRKHLAVGMAWMIGFGNCANFVSSNVFIHAQAPRYTTGFTTGLVFTVIGFVLVSSVYALLAMKNKKREQLRS</sequence>
<evidence type="ECO:0000256" key="7">
    <source>
        <dbReference type="SAM" id="Phobius"/>
    </source>
</evidence>
<dbReference type="Proteomes" id="UP001390339">
    <property type="component" value="Unassembled WGS sequence"/>
</dbReference>
<feature type="domain" description="Major facilitator superfamily (MFS) profile" evidence="8">
    <location>
        <begin position="50"/>
        <end position="475"/>
    </location>
</feature>
<evidence type="ECO:0000256" key="1">
    <source>
        <dbReference type="ARBA" id="ARBA00004141"/>
    </source>
</evidence>
<feature type="transmembrane region" description="Helical" evidence="7">
    <location>
        <begin position="330"/>
        <end position="348"/>
    </location>
</feature>
<organism evidence="9 10">
    <name type="scientific">Apiospora arundinis</name>
    <dbReference type="NCBI Taxonomy" id="335852"/>
    <lineage>
        <taxon>Eukaryota</taxon>
        <taxon>Fungi</taxon>
        <taxon>Dikarya</taxon>
        <taxon>Ascomycota</taxon>
        <taxon>Pezizomycotina</taxon>
        <taxon>Sordariomycetes</taxon>
        <taxon>Xylariomycetidae</taxon>
        <taxon>Amphisphaeriales</taxon>
        <taxon>Apiosporaceae</taxon>
        <taxon>Apiospora</taxon>
    </lineage>
</organism>
<keyword evidence="5 7" id="KW-0472">Membrane</keyword>
<feature type="transmembrane region" description="Helical" evidence="7">
    <location>
        <begin position="381"/>
        <end position="403"/>
    </location>
</feature>
<comment type="caution">
    <text evidence="9">The sequence shown here is derived from an EMBL/GenBank/DDBJ whole genome shotgun (WGS) entry which is preliminary data.</text>
</comment>
<dbReference type="PROSITE" id="PS50850">
    <property type="entry name" value="MFS"/>
    <property type="match status" value="1"/>
</dbReference>
<feature type="transmembrane region" description="Helical" evidence="7">
    <location>
        <begin position="184"/>
        <end position="205"/>
    </location>
</feature>
<feature type="compositionally biased region" description="Basic and acidic residues" evidence="6">
    <location>
        <begin position="1"/>
        <end position="21"/>
    </location>
</feature>
<dbReference type="EMBL" id="JAPCWZ010000003">
    <property type="protein sequence ID" value="KAK8874258.1"/>
    <property type="molecule type" value="Genomic_DNA"/>
</dbReference>
<evidence type="ECO:0000256" key="2">
    <source>
        <dbReference type="ARBA" id="ARBA00022448"/>
    </source>
</evidence>
<keyword evidence="4 7" id="KW-1133">Transmembrane helix</keyword>
<feature type="transmembrane region" description="Helical" evidence="7">
    <location>
        <begin position="47"/>
        <end position="63"/>
    </location>
</feature>
<feature type="transmembrane region" description="Helical" evidence="7">
    <location>
        <begin position="149"/>
        <end position="172"/>
    </location>
</feature>
<dbReference type="InterPro" id="IPR020846">
    <property type="entry name" value="MFS_dom"/>
</dbReference>
<feature type="transmembrane region" description="Helical" evidence="7">
    <location>
        <begin position="92"/>
        <end position="111"/>
    </location>
</feature>
<dbReference type="Pfam" id="PF07690">
    <property type="entry name" value="MFS_1"/>
    <property type="match status" value="1"/>
</dbReference>
<feature type="transmembrane region" description="Helical" evidence="7">
    <location>
        <begin position="217"/>
        <end position="239"/>
    </location>
</feature>
<feature type="transmembrane region" description="Helical" evidence="7">
    <location>
        <begin position="123"/>
        <end position="143"/>
    </location>
</feature>
<evidence type="ECO:0000256" key="4">
    <source>
        <dbReference type="ARBA" id="ARBA00022989"/>
    </source>
</evidence>
<evidence type="ECO:0000256" key="6">
    <source>
        <dbReference type="SAM" id="MobiDB-lite"/>
    </source>
</evidence>
<feature type="transmembrane region" description="Helical" evidence="7">
    <location>
        <begin position="415"/>
        <end position="438"/>
    </location>
</feature>
<proteinExistence type="predicted"/>
<evidence type="ECO:0000313" key="9">
    <source>
        <dbReference type="EMBL" id="KAK8874258.1"/>
    </source>
</evidence>
<feature type="transmembrane region" description="Helical" evidence="7">
    <location>
        <begin position="355"/>
        <end position="375"/>
    </location>
</feature>
<evidence type="ECO:0000313" key="10">
    <source>
        <dbReference type="Proteomes" id="UP001390339"/>
    </source>
</evidence>
<keyword evidence="10" id="KW-1185">Reference proteome</keyword>
<gene>
    <name evidence="9" type="ORF">PGQ11_004772</name>
</gene>
<comment type="subcellular location">
    <subcellularLocation>
        <location evidence="1">Membrane</location>
        <topology evidence="1">Multi-pass membrane protein</topology>
    </subcellularLocation>
</comment>
<feature type="transmembrane region" description="Helical" evidence="7">
    <location>
        <begin position="450"/>
        <end position="470"/>
    </location>
</feature>
<dbReference type="InterPro" id="IPR011701">
    <property type="entry name" value="MFS"/>
</dbReference>
<evidence type="ECO:0000256" key="3">
    <source>
        <dbReference type="ARBA" id="ARBA00022692"/>
    </source>
</evidence>
<dbReference type="Gene3D" id="1.20.1250.20">
    <property type="entry name" value="MFS general substrate transporter like domains"/>
    <property type="match status" value="2"/>
</dbReference>
<name>A0ABR2J8Y2_9PEZI</name>
<dbReference type="InterPro" id="IPR036259">
    <property type="entry name" value="MFS_trans_sf"/>
</dbReference>
<dbReference type="PANTHER" id="PTHR43791">
    <property type="entry name" value="PERMEASE-RELATED"/>
    <property type="match status" value="1"/>
</dbReference>
<feature type="region of interest" description="Disordered" evidence="6">
    <location>
        <begin position="1"/>
        <end position="24"/>
    </location>
</feature>
<reference evidence="9 10" key="1">
    <citation type="journal article" date="2024" name="IMA Fungus">
        <title>Apiospora arundinis, a panoply of carbohydrate-active enzymes and secondary metabolites.</title>
        <authorList>
            <person name="Sorensen T."/>
            <person name="Petersen C."/>
            <person name="Muurmann A.T."/>
            <person name="Christiansen J.V."/>
            <person name="Brundto M.L."/>
            <person name="Overgaard C.K."/>
            <person name="Boysen A.T."/>
            <person name="Wollenberg R.D."/>
            <person name="Larsen T.O."/>
            <person name="Sorensen J.L."/>
            <person name="Nielsen K.L."/>
            <person name="Sondergaard T.E."/>
        </authorList>
    </citation>
    <scope>NUCLEOTIDE SEQUENCE [LARGE SCALE GENOMIC DNA]</scope>
    <source>
        <strain evidence="9 10">AAU 773</strain>
    </source>
</reference>
<protein>
    <submittedName>
        <fullName evidence="9">Major facilitator superfamily domain-containing protein</fullName>
    </submittedName>
</protein>